<dbReference type="Gene3D" id="2.60.120.650">
    <property type="entry name" value="Cupin"/>
    <property type="match status" value="1"/>
</dbReference>
<dbReference type="PROSITE" id="PS51184">
    <property type="entry name" value="JMJC"/>
    <property type="match status" value="1"/>
</dbReference>
<dbReference type="InterPro" id="IPR041667">
    <property type="entry name" value="Cupin_8"/>
</dbReference>
<evidence type="ECO:0000313" key="4">
    <source>
        <dbReference type="Proteomes" id="UP000198211"/>
    </source>
</evidence>
<dbReference type="Pfam" id="PF11717">
    <property type="entry name" value="Tudor-knot"/>
    <property type="match status" value="1"/>
</dbReference>
<dbReference type="Proteomes" id="UP000198211">
    <property type="component" value="Unassembled WGS sequence"/>
</dbReference>
<dbReference type="EMBL" id="NBNE01000920">
    <property type="protein sequence ID" value="OWZ16513.1"/>
    <property type="molecule type" value="Genomic_DNA"/>
</dbReference>
<feature type="compositionally biased region" description="Basic and acidic residues" evidence="1">
    <location>
        <begin position="160"/>
        <end position="176"/>
    </location>
</feature>
<dbReference type="GO" id="GO:0005634">
    <property type="term" value="C:nucleus"/>
    <property type="evidence" value="ECO:0007669"/>
    <property type="project" value="TreeGrafter"/>
</dbReference>
<dbReference type="GO" id="GO:0000987">
    <property type="term" value="F:cis-regulatory region sequence-specific DNA binding"/>
    <property type="evidence" value="ECO:0007669"/>
    <property type="project" value="TreeGrafter"/>
</dbReference>
<comment type="caution">
    <text evidence="3">The sequence shown here is derived from an EMBL/GenBank/DDBJ whole genome shotgun (WGS) entry which is preliminary data.</text>
</comment>
<evidence type="ECO:0000259" key="2">
    <source>
        <dbReference type="PROSITE" id="PS51184"/>
    </source>
</evidence>
<reference evidence="4" key="1">
    <citation type="submission" date="2017-03" db="EMBL/GenBank/DDBJ databases">
        <title>Phytopthora megakarya and P. palmivora, two closely related causual agents of cacao black pod achieved similar genome size and gene model numbers by different mechanisms.</title>
        <authorList>
            <person name="Ali S."/>
            <person name="Shao J."/>
            <person name="Larry D.J."/>
            <person name="Kronmiller B."/>
            <person name="Shen D."/>
            <person name="Strem M.D."/>
            <person name="Melnick R.L."/>
            <person name="Guiltinan M.J."/>
            <person name="Tyler B.M."/>
            <person name="Meinhardt L.W."/>
            <person name="Bailey B.A."/>
        </authorList>
    </citation>
    <scope>NUCLEOTIDE SEQUENCE [LARGE SCALE GENOMIC DNA]</scope>
    <source>
        <strain evidence="4">zdho120</strain>
    </source>
</reference>
<protein>
    <recommendedName>
        <fullName evidence="2">JmjC domain-containing protein</fullName>
    </recommendedName>
</protein>
<dbReference type="SUPFAM" id="SSF54160">
    <property type="entry name" value="Chromo domain-like"/>
    <property type="match status" value="2"/>
</dbReference>
<dbReference type="Gene3D" id="2.30.30.140">
    <property type="match status" value="1"/>
</dbReference>
<keyword evidence="4" id="KW-1185">Reference proteome</keyword>
<dbReference type="InterPro" id="IPR003347">
    <property type="entry name" value="JmjC_dom"/>
</dbReference>
<dbReference type="OrthoDB" id="47172at2759"/>
<dbReference type="SUPFAM" id="SSF51197">
    <property type="entry name" value="Clavaminate synthase-like"/>
    <property type="match status" value="1"/>
</dbReference>
<dbReference type="PANTHER" id="PTHR12480:SF21">
    <property type="entry name" value="JMJC DOMAIN-CONTAINING PROTEIN 8"/>
    <property type="match status" value="1"/>
</dbReference>
<organism evidence="3 4">
    <name type="scientific">Phytophthora megakarya</name>
    <dbReference type="NCBI Taxonomy" id="4795"/>
    <lineage>
        <taxon>Eukaryota</taxon>
        <taxon>Sar</taxon>
        <taxon>Stramenopiles</taxon>
        <taxon>Oomycota</taxon>
        <taxon>Peronosporomycetes</taxon>
        <taxon>Peronosporales</taxon>
        <taxon>Peronosporaceae</taxon>
        <taxon>Phytophthora</taxon>
    </lineage>
</organism>
<sequence length="745" mass="83989">METAAKAFEQHVELDEGVLATSAPLETQQLDRVMLQVSEGLAGYPELSQKTYELRTQLVSEGLAGYPELSQKTYELRTQLVEQKAIGAATAIQGVLELLKANEKALEYFKGSIVGVLTGQPLPLRPPFFGGTIPEPATEAVVAETGTKRSLETTTTESGADGKRPKAEVQSEKDANDAAPPLRAALAEETKYESEEAKAKAINPTYTIPTQWEHLYFKQVEVINVNNRLAKEKIQAKRIAGEPFLLEGYTGWMKFADGWVKPDGKLDTTAFLNGIHDVKVPVLERNYEERCPIKTHLPLSYYVKNYWEHGKSDYYLHQWQFPLDPKAGPLLCYKCDELPVLGDNLLLYWLDAVRGDNPLQYFFMGQKSTRSRMHLDPGGLGITIAPIMGTKRVTMLHREAAKLDSVHESVNFHDVDLDKIPQLAFLPAWRVDVKPGQMLYMPEGTLHACENVTACLSYHRFHVDAVNLPGFLRSFLAQDSPSINHAEILWNAAHDVMAAIEEIYADNNQTLGEAVSTLRKLDTLRGLRHACRMLSLEQVLPTEDSWDWKKLLDDIDTLLLRVDSSAKLNRKKNSSASNKSMAKLNGKEAAEAKQIIEAAANKKKMAKTKAEKTAANNHWDSLNPKVGDVIGVQVFEKRNRAEVLKVVHDKVLVQIHYSDWESIYDEFLPVSSLYQRKKGKKVALKKTPEVDETVMARWGSKGDLYNAKVLKVIRTNACYVHYLKYEKDWDQWILPGHIFRKYQNT</sequence>
<dbReference type="InterPro" id="IPR016197">
    <property type="entry name" value="Chromo-like_dom_sf"/>
</dbReference>
<evidence type="ECO:0000256" key="1">
    <source>
        <dbReference type="SAM" id="MobiDB-lite"/>
    </source>
</evidence>
<feature type="region of interest" description="Disordered" evidence="1">
    <location>
        <begin position="143"/>
        <end position="181"/>
    </location>
</feature>
<dbReference type="AlphaFoldDB" id="A0A225WFK8"/>
<name>A0A225WFK8_9STRA</name>
<gene>
    <name evidence="3" type="ORF">PHMEG_0009683</name>
</gene>
<proteinExistence type="predicted"/>
<dbReference type="PANTHER" id="PTHR12480">
    <property type="entry name" value="ARGININE DEMETHYLASE AND LYSYL-HYDROXYLASE JMJD"/>
    <property type="match status" value="1"/>
</dbReference>
<evidence type="ECO:0000313" key="3">
    <source>
        <dbReference type="EMBL" id="OWZ16513.1"/>
    </source>
</evidence>
<dbReference type="Pfam" id="PF13621">
    <property type="entry name" value="Cupin_8"/>
    <property type="match status" value="1"/>
</dbReference>
<feature type="domain" description="JmjC" evidence="2">
    <location>
        <begin position="313"/>
        <end position="479"/>
    </location>
</feature>
<dbReference type="InterPro" id="IPR025995">
    <property type="entry name" value="Tudor-knot"/>
</dbReference>
<dbReference type="InterPro" id="IPR050910">
    <property type="entry name" value="JMJD6_ArgDemeth/LysHydrox"/>
</dbReference>
<accession>A0A225WFK8</accession>